<dbReference type="GO" id="GO:0015774">
    <property type="term" value="P:polysaccharide transport"/>
    <property type="evidence" value="ECO:0007669"/>
    <property type="project" value="UniProtKB-KW"/>
</dbReference>
<feature type="transmembrane region" description="Helical" evidence="10">
    <location>
        <begin position="64"/>
        <end position="86"/>
    </location>
</feature>
<dbReference type="InterPro" id="IPR013525">
    <property type="entry name" value="ABC2_TM"/>
</dbReference>
<evidence type="ECO:0000256" key="1">
    <source>
        <dbReference type="ARBA" id="ARBA00004651"/>
    </source>
</evidence>
<dbReference type="GO" id="GO:0015920">
    <property type="term" value="P:lipopolysaccharide transport"/>
    <property type="evidence" value="ECO:0007669"/>
    <property type="project" value="TreeGrafter"/>
</dbReference>
<protein>
    <submittedName>
        <fullName evidence="12">ABC-2 type transport system permease protein/lipopolysaccharide transport system permease protein</fullName>
    </submittedName>
</protein>
<feature type="transmembrane region" description="Helical" evidence="10">
    <location>
        <begin position="254"/>
        <end position="274"/>
    </location>
</feature>
<evidence type="ECO:0000256" key="7">
    <source>
        <dbReference type="ARBA" id="ARBA00023047"/>
    </source>
</evidence>
<name>A0A560JC86_9PROT</name>
<dbReference type="Pfam" id="PF01061">
    <property type="entry name" value="ABC2_membrane"/>
    <property type="match status" value="1"/>
</dbReference>
<keyword evidence="3" id="KW-0813">Transport</keyword>
<dbReference type="AlphaFoldDB" id="A0A560JC86"/>
<feature type="transmembrane region" description="Helical" evidence="10">
    <location>
        <begin position="166"/>
        <end position="190"/>
    </location>
</feature>
<evidence type="ECO:0000259" key="11">
    <source>
        <dbReference type="Pfam" id="PF01061"/>
    </source>
</evidence>
<keyword evidence="8 10" id="KW-0472">Membrane</keyword>
<evidence type="ECO:0000313" key="13">
    <source>
        <dbReference type="Proteomes" id="UP000320516"/>
    </source>
</evidence>
<evidence type="ECO:0000256" key="5">
    <source>
        <dbReference type="ARBA" id="ARBA00022692"/>
    </source>
</evidence>
<comment type="caution">
    <text evidence="12">The sequence shown here is derived from an EMBL/GenBank/DDBJ whole genome shotgun (WGS) entry which is preliminary data.</text>
</comment>
<organism evidence="12 13">
    <name type="scientific">Nitrospirillum amazonense</name>
    <dbReference type="NCBI Taxonomy" id="28077"/>
    <lineage>
        <taxon>Bacteria</taxon>
        <taxon>Pseudomonadati</taxon>
        <taxon>Pseudomonadota</taxon>
        <taxon>Alphaproteobacteria</taxon>
        <taxon>Rhodospirillales</taxon>
        <taxon>Azospirillaceae</taxon>
        <taxon>Nitrospirillum</taxon>
    </lineage>
</organism>
<evidence type="ECO:0000256" key="6">
    <source>
        <dbReference type="ARBA" id="ARBA00022989"/>
    </source>
</evidence>
<evidence type="ECO:0000256" key="10">
    <source>
        <dbReference type="SAM" id="Phobius"/>
    </source>
</evidence>
<keyword evidence="6 10" id="KW-1133">Transmembrane helix</keyword>
<reference evidence="12 13" key="1">
    <citation type="submission" date="2019-06" db="EMBL/GenBank/DDBJ databases">
        <title>Genomic Encyclopedia of Type Strains, Phase IV (KMG-V): Genome sequencing to study the core and pangenomes of soil and plant-associated prokaryotes.</title>
        <authorList>
            <person name="Whitman W."/>
        </authorList>
    </citation>
    <scope>NUCLEOTIDE SEQUENCE [LARGE SCALE GENOMIC DNA]</scope>
    <source>
        <strain evidence="12 13">BR 12005</strain>
    </source>
</reference>
<dbReference type="RefSeq" id="WP_186454945.1">
    <property type="nucleotide sequence ID" value="NZ_JARPAF010000001.1"/>
</dbReference>
<evidence type="ECO:0000256" key="2">
    <source>
        <dbReference type="ARBA" id="ARBA00007783"/>
    </source>
</evidence>
<evidence type="ECO:0000256" key="9">
    <source>
        <dbReference type="SAM" id="MobiDB-lite"/>
    </source>
</evidence>
<evidence type="ECO:0000256" key="3">
    <source>
        <dbReference type="ARBA" id="ARBA00022448"/>
    </source>
</evidence>
<proteinExistence type="inferred from homology"/>
<feature type="domain" description="ABC-2 type transporter transmembrane" evidence="11">
    <location>
        <begin position="44"/>
        <end position="245"/>
    </location>
</feature>
<comment type="similarity">
    <text evidence="2">Belongs to the ABC-2 integral membrane protein family.</text>
</comment>
<keyword evidence="4" id="KW-1003">Cell membrane</keyword>
<dbReference type="PANTHER" id="PTHR30413:SF10">
    <property type="entry name" value="CAPSULE POLYSACCHARIDE EXPORT INNER-MEMBRANE PROTEIN CTRC"/>
    <property type="match status" value="1"/>
</dbReference>
<evidence type="ECO:0000256" key="4">
    <source>
        <dbReference type="ARBA" id="ARBA00022475"/>
    </source>
</evidence>
<dbReference type="GO" id="GO:0005886">
    <property type="term" value="C:plasma membrane"/>
    <property type="evidence" value="ECO:0007669"/>
    <property type="project" value="UniProtKB-SubCell"/>
</dbReference>
<dbReference type="Proteomes" id="UP000320516">
    <property type="component" value="Unassembled WGS sequence"/>
</dbReference>
<feature type="region of interest" description="Disordered" evidence="9">
    <location>
        <begin position="1"/>
        <end position="22"/>
    </location>
</feature>
<keyword evidence="7" id="KW-0625">Polysaccharide transport</keyword>
<comment type="subcellular location">
    <subcellularLocation>
        <location evidence="1">Cell membrane</location>
        <topology evidence="1">Multi-pass membrane protein</topology>
    </subcellularLocation>
</comment>
<evidence type="ECO:0000256" key="8">
    <source>
        <dbReference type="ARBA" id="ARBA00023136"/>
    </source>
</evidence>
<dbReference type="PANTHER" id="PTHR30413">
    <property type="entry name" value="INNER MEMBRANE TRANSPORT PERMEASE"/>
    <property type="match status" value="1"/>
</dbReference>
<gene>
    <name evidence="12" type="ORF">FBZ87_110101</name>
</gene>
<keyword evidence="7" id="KW-0762">Sugar transport</keyword>
<accession>A0A560JC86</accession>
<dbReference type="GO" id="GO:0140359">
    <property type="term" value="F:ABC-type transporter activity"/>
    <property type="evidence" value="ECO:0007669"/>
    <property type="project" value="InterPro"/>
</dbReference>
<keyword evidence="5 10" id="KW-0812">Transmembrane</keyword>
<feature type="transmembrane region" description="Helical" evidence="10">
    <location>
        <begin position="202"/>
        <end position="220"/>
    </location>
</feature>
<feature type="transmembrane region" description="Helical" evidence="10">
    <location>
        <begin position="92"/>
        <end position="118"/>
    </location>
</feature>
<evidence type="ECO:0000313" key="12">
    <source>
        <dbReference type="EMBL" id="TWB68792.1"/>
    </source>
</evidence>
<feature type="transmembrane region" description="Helical" evidence="10">
    <location>
        <begin position="139"/>
        <end position="160"/>
    </location>
</feature>
<dbReference type="EMBL" id="VITV01000010">
    <property type="protein sequence ID" value="TWB68792.1"/>
    <property type="molecule type" value="Genomic_DNA"/>
</dbReference>
<sequence length="285" mass="31656">MIVAGKPLSAQADPIPPTKPAATPNRARLALRDLASGLGQHWLWRAMAMQDIVLRYRGSVLGPLWLTFSTAIMIAAMGFVYSQIFHLDPVRYVPFLTLGLLVWQFISSVITDGCSAFMSVQHAIQQVRLPYTVHVLRSVFRNLLILGHNAVLIPIVFLLMGHGIGWGALMVIPGLILLCVNGFWISILLGMLSARFRDVPPIVAALLQVIFFVTPVFWTVETLGKYRHVGDFNPLFAAIDVVRAPLLDEPFAPYSWSIVGIMTVGGLLVTAIFFSRFRSRIAYWV</sequence>